<dbReference type="GO" id="GO:0005886">
    <property type="term" value="C:plasma membrane"/>
    <property type="evidence" value="ECO:0007669"/>
    <property type="project" value="TreeGrafter"/>
</dbReference>
<dbReference type="Proteomes" id="UP000821853">
    <property type="component" value="Unassembled WGS sequence"/>
</dbReference>
<proteinExistence type="predicted"/>
<dbReference type="InterPro" id="IPR000718">
    <property type="entry name" value="Peptidase_M13"/>
</dbReference>
<dbReference type="GO" id="GO:0004222">
    <property type="term" value="F:metalloendopeptidase activity"/>
    <property type="evidence" value="ECO:0007669"/>
    <property type="project" value="InterPro"/>
</dbReference>
<evidence type="ECO:0000259" key="2">
    <source>
        <dbReference type="Pfam" id="PF01431"/>
    </source>
</evidence>
<keyword evidence="4" id="KW-1185">Reference proteome</keyword>
<dbReference type="GO" id="GO:0016485">
    <property type="term" value="P:protein processing"/>
    <property type="evidence" value="ECO:0007669"/>
    <property type="project" value="TreeGrafter"/>
</dbReference>
<name>A0A9J6HBD4_HAELO</name>
<feature type="domain" description="Peptidase M13 C-terminal" evidence="2">
    <location>
        <begin position="84"/>
        <end position="167"/>
    </location>
</feature>
<dbReference type="SUPFAM" id="SSF55486">
    <property type="entry name" value="Metalloproteases ('zincins'), catalytic domain"/>
    <property type="match status" value="1"/>
</dbReference>
<dbReference type="Gene3D" id="3.40.390.10">
    <property type="entry name" value="Collagenase (Catalytic Domain)"/>
    <property type="match status" value="1"/>
</dbReference>
<protein>
    <recommendedName>
        <fullName evidence="2">Peptidase M13 C-terminal domain-containing protein</fullName>
    </recommendedName>
</protein>
<dbReference type="VEuPathDB" id="VectorBase:HLOH_062515"/>
<dbReference type="PANTHER" id="PTHR11733:SF241">
    <property type="entry name" value="GH26575P-RELATED"/>
    <property type="match status" value="1"/>
</dbReference>
<dbReference type="AlphaFoldDB" id="A0A9J6HBD4"/>
<dbReference type="OMA" id="PECTNAM"/>
<dbReference type="OrthoDB" id="6486529at2759"/>
<dbReference type="PANTHER" id="PTHR11733">
    <property type="entry name" value="ZINC METALLOPROTEASE FAMILY M13 NEPRILYSIN-RELATED"/>
    <property type="match status" value="1"/>
</dbReference>
<dbReference type="InterPro" id="IPR018497">
    <property type="entry name" value="Peptidase_M13_C"/>
</dbReference>
<evidence type="ECO:0000313" key="4">
    <source>
        <dbReference type="Proteomes" id="UP000821853"/>
    </source>
</evidence>
<feature type="signal peptide" evidence="1">
    <location>
        <begin position="1"/>
        <end position="15"/>
    </location>
</feature>
<organism evidence="3 4">
    <name type="scientific">Haemaphysalis longicornis</name>
    <name type="common">Bush tick</name>
    <dbReference type="NCBI Taxonomy" id="44386"/>
    <lineage>
        <taxon>Eukaryota</taxon>
        <taxon>Metazoa</taxon>
        <taxon>Ecdysozoa</taxon>
        <taxon>Arthropoda</taxon>
        <taxon>Chelicerata</taxon>
        <taxon>Arachnida</taxon>
        <taxon>Acari</taxon>
        <taxon>Parasitiformes</taxon>
        <taxon>Ixodida</taxon>
        <taxon>Ixodoidea</taxon>
        <taxon>Ixodidae</taxon>
        <taxon>Haemaphysalinae</taxon>
        <taxon>Haemaphysalis</taxon>
    </lineage>
</organism>
<dbReference type="PROSITE" id="PS51885">
    <property type="entry name" value="NEPRILYSIN"/>
    <property type="match status" value="1"/>
</dbReference>
<dbReference type="EMBL" id="JABSTR010001518">
    <property type="protein sequence ID" value="KAH9384069.1"/>
    <property type="molecule type" value="Genomic_DNA"/>
</dbReference>
<evidence type="ECO:0000313" key="3">
    <source>
        <dbReference type="EMBL" id="KAH9384069.1"/>
    </source>
</evidence>
<keyword evidence="1" id="KW-0732">Signal</keyword>
<dbReference type="InterPro" id="IPR024079">
    <property type="entry name" value="MetalloPept_cat_dom_sf"/>
</dbReference>
<accession>A0A9J6HBD4</accession>
<sequence>MFVLALSYRLQVAEALNALTWLVRDGVTPSPWTPSNAAVNASTNDSLRVANNTDDSESSGLALWDLARCPAPTDAKLAFPLLPALEIAHAAYVQFRNESQDLRLKDLPGYSAEQVFFLTACHVTCSKEDSGPSSSPICTAAMRNFKPFARAFSCRAGSPMNPKNKCQFFSTSNLSKELNPRRCQADYLQPQRLIALE</sequence>
<gene>
    <name evidence="3" type="ORF">HPB48_026052</name>
</gene>
<reference evidence="3 4" key="1">
    <citation type="journal article" date="2020" name="Cell">
        <title>Large-Scale Comparative Analyses of Tick Genomes Elucidate Their Genetic Diversity and Vector Capacities.</title>
        <authorList>
            <consortium name="Tick Genome and Microbiome Consortium (TIGMIC)"/>
            <person name="Jia N."/>
            <person name="Wang J."/>
            <person name="Shi W."/>
            <person name="Du L."/>
            <person name="Sun Y."/>
            <person name="Zhan W."/>
            <person name="Jiang J.F."/>
            <person name="Wang Q."/>
            <person name="Zhang B."/>
            <person name="Ji P."/>
            <person name="Bell-Sakyi L."/>
            <person name="Cui X.M."/>
            <person name="Yuan T.T."/>
            <person name="Jiang B.G."/>
            <person name="Yang W.F."/>
            <person name="Lam T.T."/>
            <person name="Chang Q.C."/>
            <person name="Ding S.J."/>
            <person name="Wang X.J."/>
            <person name="Zhu J.G."/>
            <person name="Ruan X.D."/>
            <person name="Zhao L."/>
            <person name="Wei J.T."/>
            <person name="Ye R.Z."/>
            <person name="Que T.C."/>
            <person name="Du C.H."/>
            <person name="Zhou Y.H."/>
            <person name="Cheng J.X."/>
            <person name="Dai P.F."/>
            <person name="Guo W.B."/>
            <person name="Han X.H."/>
            <person name="Huang E.J."/>
            <person name="Li L.F."/>
            <person name="Wei W."/>
            <person name="Gao Y.C."/>
            <person name="Liu J.Z."/>
            <person name="Shao H.Z."/>
            <person name="Wang X."/>
            <person name="Wang C.C."/>
            <person name="Yang T.C."/>
            <person name="Huo Q.B."/>
            <person name="Li W."/>
            <person name="Chen H.Y."/>
            <person name="Chen S.E."/>
            <person name="Zhou L.G."/>
            <person name="Ni X.B."/>
            <person name="Tian J.H."/>
            <person name="Sheng Y."/>
            <person name="Liu T."/>
            <person name="Pan Y.S."/>
            <person name="Xia L.Y."/>
            <person name="Li J."/>
            <person name="Zhao F."/>
            <person name="Cao W.C."/>
        </authorList>
    </citation>
    <scope>NUCLEOTIDE SEQUENCE [LARGE SCALE GENOMIC DNA]</scope>
    <source>
        <strain evidence="3">HaeL-2018</strain>
    </source>
</reference>
<feature type="chain" id="PRO_5039886867" description="Peptidase M13 C-terminal domain-containing protein" evidence="1">
    <location>
        <begin position="16"/>
        <end position="197"/>
    </location>
</feature>
<dbReference type="Pfam" id="PF01431">
    <property type="entry name" value="Peptidase_M13"/>
    <property type="match status" value="1"/>
</dbReference>
<comment type="caution">
    <text evidence="3">The sequence shown here is derived from an EMBL/GenBank/DDBJ whole genome shotgun (WGS) entry which is preliminary data.</text>
</comment>
<evidence type="ECO:0000256" key="1">
    <source>
        <dbReference type="SAM" id="SignalP"/>
    </source>
</evidence>